<evidence type="ECO:0000313" key="3">
    <source>
        <dbReference type="EMBL" id="MFD2682963.1"/>
    </source>
</evidence>
<dbReference type="SUPFAM" id="SSF51695">
    <property type="entry name" value="PLC-like phosphodiesterases"/>
    <property type="match status" value="1"/>
</dbReference>
<protein>
    <submittedName>
        <fullName evidence="3">Glycerophosphodiester phosphodiesterase</fullName>
    </submittedName>
</protein>
<evidence type="ECO:0000256" key="1">
    <source>
        <dbReference type="SAM" id="Phobius"/>
    </source>
</evidence>
<dbReference type="Gene3D" id="3.20.20.190">
    <property type="entry name" value="Phosphatidylinositol (PI) phosphodiesterase"/>
    <property type="match status" value="1"/>
</dbReference>
<dbReference type="InterPro" id="IPR030395">
    <property type="entry name" value="GP_PDE_dom"/>
</dbReference>
<dbReference type="CDD" id="cd08561">
    <property type="entry name" value="GDPD_cytoplasmic_ScUgpQ2_like"/>
    <property type="match status" value="1"/>
</dbReference>
<feature type="domain" description="GP-PDE" evidence="2">
    <location>
        <begin position="55"/>
        <end position="310"/>
    </location>
</feature>
<evidence type="ECO:0000313" key="4">
    <source>
        <dbReference type="Proteomes" id="UP001597506"/>
    </source>
</evidence>
<dbReference type="PANTHER" id="PTHR46211">
    <property type="entry name" value="GLYCEROPHOSPHORYL DIESTER PHOSPHODIESTERASE"/>
    <property type="match status" value="1"/>
</dbReference>
<sequence>MNLLPFFKQEKKLIRSISNVGLALLVIISFAWLGYWMPTKGIEEKPFFENKKDGPLVIAHRGGESLAPANTMAAFENAVEMDVDVIETDIHITKDGHLVTIHDPTVNNTTDGQGEVAEYTLEELQKLDAGYYYRDRNGEHRFRGKGVYIPTLEEVFRSFPNMKFNIEIKYDNPPERIKEIVTKLYSLIKAYNMEENVLVFSFDQKIINSFKKYSHDEIAVQGGTKEVEKFMVLHSLFLRNLYTPKADGFQLPLKIDGYDLSTKRVIENAHRQGLRIHYWTINDRKTMKELIEKGADGIITDRPDLLIEVLKKMGYNRK</sequence>
<gene>
    <name evidence="3" type="ORF">ACFSUL_19650</name>
</gene>
<comment type="caution">
    <text evidence="3">The sequence shown here is derived from an EMBL/GenBank/DDBJ whole genome shotgun (WGS) entry which is preliminary data.</text>
</comment>
<proteinExistence type="predicted"/>
<dbReference type="PANTHER" id="PTHR46211:SF1">
    <property type="entry name" value="GLYCEROPHOSPHODIESTER PHOSPHODIESTERASE, CYTOPLASMIC"/>
    <property type="match status" value="1"/>
</dbReference>
<dbReference type="Pfam" id="PF03009">
    <property type="entry name" value="GDPD"/>
    <property type="match status" value="1"/>
</dbReference>
<keyword evidence="1" id="KW-0812">Transmembrane</keyword>
<keyword evidence="1" id="KW-0472">Membrane</keyword>
<accession>A0ABW5RW99</accession>
<organism evidence="3 4">
    <name type="scientific">Bacillus seohaeanensis</name>
    <dbReference type="NCBI Taxonomy" id="284580"/>
    <lineage>
        <taxon>Bacteria</taxon>
        <taxon>Bacillati</taxon>
        <taxon>Bacillota</taxon>
        <taxon>Bacilli</taxon>
        <taxon>Bacillales</taxon>
        <taxon>Bacillaceae</taxon>
        <taxon>Bacillus</taxon>
    </lineage>
</organism>
<reference evidence="4" key="1">
    <citation type="journal article" date="2019" name="Int. J. Syst. Evol. Microbiol.">
        <title>The Global Catalogue of Microorganisms (GCM) 10K type strain sequencing project: providing services to taxonomists for standard genome sequencing and annotation.</title>
        <authorList>
            <consortium name="The Broad Institute Genomics Platform"/>
            <consortium name="The Broad Institute Genome Sequencing Center for Infectious Disease"/>
            <person name="Wu L."/>
            <person name="Ma J."/>
        </authorList>
    </citation>
    <scope>NUCLEOTIDE SEQUENCE [LARGE SCALE GENOMIC DNA]</scope>
    <source>
        <strain evidence="4">KCTC 3913</strain>
    </source>
</reference>
<keyword evidence="1" id="KW-1133">Transmembrane helix</keyword>
<evidence type="ECO:0000259" key="2">
    <source>
        <dbReference type="PROSITE" id="PS51704"/>
    </source>
</evidence>
<feature type="transmembrane region" description="Helical" evidence="1">
    <location>
        <begin position="20"/>
        <end position="37"/>
    </location>
</feature>
<dbReference type="EMBL" id="JBHUMF010000032">
    <property type="protein sequence ID" value="MFD2682963.1"/>
    <property type="molecule type" value="Genomic_DNA"/>
</dbReference>
<keyword evidence="4" id="KW-1185">Reference proteome</keyword>
<name>A0ABW5RW99_9BACI</name>
<dbReference type="PROSITE" id="PS51704">
    <property type="entry name" value="GP_PDE"/>
    <property type="match status" value="1"/>
</dbReference>
<dbReference type="RefSeq" id="WP_377937829.1">
    <property type="nucleotide sequence ID" value="NZ_JBHUMF010000032.1"/>
</dbReference>
<dbReference type="InterPro" id="IPR017946">
    <property type="entry name" value="PLC-like_Pdiesterase_TIM-brl"/>
</dbReference>
<dbReference type="Proteomes" id="UP001597506">
    <property type="component" value="Unassembled WGS sequence"/>
</dbReference>